<dbReference type="Gene3D" id="1.20.1070.10">
    <property type="entry name" value="Rhodopsin 7-helix transmembrane proteins"/>
    <property type="match status" value="1"/>
</dbReference>
<dbReference type="GeneID" id="20232139"/>
<feature type="transmembrane region" description="Helical" evidence="8">
    <location>
        <begin position="144"/>
        <end position="164"/>
    </location>
</feature>
<dbReference type="GO" id="GO:0007166">
    <property type="term" value="P:cell surface receptor signaling pathway"/>
    <property type="evidence" value="ECO:0007669"/>
    <property type="project" value="InterPro"/>
</dbReference>
<dbReference type="Proteomes" id="UP000030746">
    <property type="component" value="Unassembled WGS sequence"/>
</dbReference>
<feature type="transmembrane region" description="Helical" evidence="8">
    <location>
        <begin position="79"/>
        <end position="99"/>
    </location>
</feature>
<comment type="similarity">
    <text evidence="2">Belongs to the G-protein coupled receptor 2 family. Adhesion G-protein coupled receptor (ADGR) subfamily.</text>
</comment>
<evidence type="ECO:0000256" key="1">
    <source>
        <dbReference type="ARBA" id="ARBA00004141"/>
    </source>
</evidence>
<dbReference type="GO" id="GO:0005886">
    <property type="term" value="C:plasma membrane"/>
    <property type="evidence" value="ECO:0007669"/>
    <property type="project" value="TreeGrafter"/>
</dbReference>
<dbReference type="PANTHER" id="PTHR12011:SF471">
    <property type="entry name" value="G-PROTEIN COUPLED RECEPTORS FAMILY 2 PROFILE 2 DOMAIN-CONTAINING PROTEIN"/>
    <property type="match status" value="1"/>
</dbReference>
<feature type="domain" description="GAIN-B" evidence="9">
    <location>
        <begin position="1"/>
        <end position="31"/>
    </location>
</feature>
<gene>
    <name evidence="11" type="ORF">LOTGIDRAFT_122649</name>
</gene>
<dbReference type="STRING" id="225164.V4A2E9"/>
<evidence type="ECO:0000256" key="3">
    <source>
        <dbReference type="ARBA" id="ARBA00022692"/>
    </source>
</evidence>
<evidence type="ECO:0000313" key="11">
    <source>
        <dbReference type="EMBL" id="ESO90837.1"/>
    </source>
</evidence>
<keyword evidence="6" id="KW-1015">Disulfide bond</keyword>
<dbReference type="GO" id="GO:0004930">
    <property type="term" value="F:G protein-coupled receptor activity"/>
    <property type="evidence" value="ECO:0007669"/>
    <property type="project" value="InterPro"/>
</dbReference>
<dbReference type="CTD" id="20232139"/>
<name>V4A2E9_LOTGI</name>
<dbReference type="Pfam" id="PF01825">
    <property type="entry name" value="GPS"/>
    <property type="match status" value="1"/>
</dbReference>
<proteinExistence type="inferred from homology"/>
<dbReference type="OrthoDB" id="347083at2759"/>
<evidence type="ECO:0000256" key="7">
    <source>
        <dbReference type="ARBA" id="ARBA00023180"/>
    </source>
</evidence>
<dbReference type="FunFam" id="1.20.1070.10:FF:000058">
    <property type="entry name" value="Adhesion G protein-coupled receptor F5"/>
    <property type="match status" value="1"/>
</dbReference>
<dbReference type="InterPro" id="IPR000203">
    <property type="entry name" value="GPS"/>
</dbReference>
<feature type="transmembrane region" description="Helical" evidence="8">
    <location>
        <begin position="250"/>
        <end position="267"/>
    </location>
</feature>
<dbReference type="PANTHER" id="PTHR12011">
    <property type="entry name" value="ADHESION G-PROTEIN COUPLED RECEPTOR"/>
    <property type="match status" value="1"/>
</dbReference>
<evidence type="ECO:0000256" key="2">
    <source>
        <dbReference type="ARBA" id="ARBA00007343"/>
    </source>
</evidence>
<protein>
    <recommendedName>
        <fullName evidence="13">G-protein coupled receptors family 2 profile 2 domain-containing protein</fullName>
    </recommendedName>
</protein>
<evidence type="ECO:0000256" key="8">
    <source>
        <dbReference type="SAM" id="Phobius"/>
    </source>
</evidence>
<dbReference type="KEGG" id="lgi:LOTGIDRAFT_122649"/>
<dbReference type="GO" id="GO:0007189">
    <property type="term" value="P:adenylate cyclase-activating G protein-coupled receptor signaling pathway"/>
    <property type="evidence" value="ECO:0007669"/>
    <property type="project" value="TreeGrafter"/>
</dbReference>
<dbReference type="InterPro" id="IPR000832">
    <property type="entry name" value="GPCR_2_secretin-like"/>
</dbReference>
<dbReference type="OMA" id="RHTSHVV"/>
<evidence type="ECO:0000259" key="9">
    <source>
        <dbReference type="PROSITE" id="PS50221"/>
    </source>
</evidence>
<feature type="transmembrane region" description="Helical" evidence="8">
    <location>
        <begin position="105"/>
        <end position="123"/>
    </location>
</feature>
<evidence type="ECO:0000256" key="6">
    <source>
        <dbReference type="ARBA" id="ARBA00023157"/>
    </source>
</evidence>
<evidence type="ECO:0008006" key="13">
    <source>
        <dbReference type="Google" id="ProtNLM"/>
    </source>
</evidence>
<sequence>CEVTEEGITQISCFCNHTTNFAILMQVRDFQVSKKEELTLSTISYIGCSISLITQFITIAVFTFIEILRCERTFVHRNLCLAIVGAQITFLAGIKAVKYKIACSMIALVLHYCYMSVFAWMLVEGLHLYNRVVRVFGSELYRKIYYSVFGWGMPVLLIVISAAADWDGYGTDKVCWLSISRDTIWAFVGPALAIITTKTTCGHNYVKIMSVSYVYMRYVFFRAGVKGALFLIPILGMTWVFGLLSVNRNLIIFQYLFAVSNSLQVTFKH</sequence>
<keyword evidence="4 8" id="KW-1133">Transmembrane helix</keyword>
<dbReference type="PROSITE" id="PS50221">
    <property type="entry name" value="GAIN_B"/>
    <property type="match status" value="1"/>
</dbReference>
<dbReference type="PRINTS" id="PR00249">
    <property type="entry name" value="GPCRSECRETIN"/>
</dbReference>
<feature type="transmembrane region" description="Helical" evidence="8">
    <location>
        <begin position="227"/>
        <end position="244"/>
    </location>
</feature>
<reference evidence="11 12" key="1">
    <citation type="journal article" date="2013" name="Nature">
        <title>Insights into bilaterian evolution from three spiralian genomes.</title>
        <authorList>
            <person name="Simakov O."/>
            <person name="Marletaz F."/>
            <person name="Cho S.J."/>
            <person name="Edsinger-Gonzales E."/>
            <person name="Havlak P."/>
            <person name="Hellsten U."/>
            <person name="Kuo D.H."/>
            <person name="Larsson T."/>
            <person name="Lv J."/>
            <person name="Arendt D."/>
            <person name="Savage R."/>
            <person name="Osoegawa K."/>
            <person name="de Jong P."/>
            <person name="Grimwood J."/>
            <person name="Chapman J.A."/>
            <person name="Shapiro H."/>
            <person name="Aerts A."/>
            <person name="Otillar R.P."/>
            <person name="Terry A.Y."/>
            <person name="Boore J.L."/>
            <person name="Grigoriev I.V."/>
            <person name="Lindberg D.R."/>
            <person name="Seaver E.C."/>
            <person name="Weisblat D.A."/>
            <person name="Putnam N.H."/>
            <person name="Rokhsar D.S."/>
        </authorList>
    </citation>
    <scope>NUCLEOTIDE SEQUENCE [LARGE SCALE GENOMIC DNA]</scope>
</reference>
<feature type="transmembrane region" description="Helical" evidence="8">
    <location>
        <begin position="184"/>
        <end position="206"/>
    </location>
</feature>
<accession>V4A2E9</accession>
<dbReference type="InterPro" id="IPR017981">
    <property type="entry name" value="GPCR_2-like_7TM"/>
</dbReference>
<keyword evidence="5 8" id="KW-0472">Membrane</keyword>
<evidence type="ECO:0000256" key="5">
    <source>
        <dbReference type="ARBA" id="ARBA00023136"/>
    </source>
</evidence>
<feature type="non-terminal residue" evidence="11">
    <location>
        <position position="1"/>
    </location>
</feature>
<feature type="transmembrane region" description="Helical" evidence="8">
    <location>
        <begin position="43"/>
        <end position="67"/>
    </location>
</feature>
<keyword evidence="3 8" id="KW-0812">Transmembrane</keyword>
<feature type="domain" description="G-protein coupled receptors family 2 profile 2" evidence="10">
    <location>
        <begin position="40"/>
        <end position="269"/>
    </location>
</feature>
<keyword evidence="7" id="KW-0325">Glycoprotein</keyword>
<keyword evidence="12" id="KW-1185">Reference proteome</keyword>
<dbReference type="HOGENOM" id="CLU_002753_3_1_1"/>
<comment type="subcellular location">
    <subcellularLocation>
        <location evidence="1">Membrane</location>
        <topology evidence="1">Multi-pass membrane protein</topology>
    </subcellularLocation>
</comment>
<organism evidence="11 12">
    <name type="scientific">Lottia gigantea</name>
    <name type="common">Giant owl limpet</name>
    <dbReference type="NCBI Taxonomy" id="225164"/>
    <lineage>
        <taxon>Eukaryota</taxon>
        <taxon>Metazoa</taxon>
        <taxon>Spiralia</taxon>
        <taxon>Lophotrochozoa</taxon>
        <taxon>Mollusca</taxon>
        <taxon>Gastropoda</taxon>
        <taxon>Patellogastropoda</taxon>
        <taxon>Lottioidea</taxon>
        <taxon>Lottiidae</taxon>
        <taxon>Lottia</taxon>
    </lineage>
</organism>
<evidence type="ECO:0000313" key="12">
    <source>
        <dbReference type="Proteomes" id="UP000030746"/>
    </source>
</evidence>
<dbReference type="InterPro" id="IPR057244">
    <property type="entry name" value="GAIN_B"/>
</dbReference>
<evidence type="ECO:0000259" key="10">
    <source>
        <dbReference type="PROSITE" id="PS50261"/>
    </source>
</evidence>
<dbReference type="EMBL" id="KB202325">
    <property type="protein sequence ID" value="ESO90837.1"/>
    <property type="molecule type" value="Genomic_DNA"/>
</dbReference>
<dbReference type="PROSITE" id="PS50261">
    <property type="entry name" value="G_PROTEIN_RECEP_F2_4"/>
    <property type="match status" value="1"/>
</dbReference>
<dbReference type="Pfam" id="PF00002">
    <property type="entry name" value="7tm_2"/>
    <property type="match status" value="1"/>
</dbReference>
<evidence type="ECO:0000256" key="4">
    <source>
        <dbReference type="ARBA" id="ARBA00022989"/>
    </source>
</evidence>
<dbReference type="AlphaFoldDB" id="V4A2E9"/>
<dbReference type="RefSeq" id="XP_009058490.1">
    <property type="nucleotide sequence ID" value="XM_009060242.1"/>
</dbReference>